<evidence type="ECO:0000313" key="3">
    <source>
        <dbReference type="Proteomes" id="UP001141259"/>
    </source>
</evidence>
<dbReference type="AlphaFoldDB" id="A0A9X2VU04"/>
<dbReference type="Pfam" id="PF19054">
    <property type="entry name" value="DUF5753"/>
    <property type="match status" value="1"/>
</dbReference>
<keyword evidence="3" id="KW-1185">Reference proteome</keyword>
<dbReference type="InterPro" id="IPR001387">
    <property type="entry name" value="Cro/C1-type_HTH"/>
</dbReference>
<dbReference type="Pfam" id="PF13560">
    <property type="entry name" value="HTH_31"/>
    <property type="match status" value="1"/>
</dbReference>
<accession>A0A9X2VU04</accession>
<dbReference type="EMBL" id="JANYMP010000023">
    <property type="protein sequence ID" value="MCS7482322.1"/>
    <property type="molecule type" value="Genomic_DNA"/>
</dbReference>
<dbReference type="InterPro" id="IPR043917">
    <property type="entry name" value="DUF5753"/>
</dbReference>
<feature type="domain" description="HTH cro/C1-type" evidence="1">
    <location>
        <begin position="17"/>
        <end position="72"/>
    </location>
</feature>
<reference evidence="2" key="1">
    <citation type="submission" date="2022-08" db="EMBL/GenBank/DDBJ databases">
        <authorList>
            <person name="Tistechok S."/>
            <person name="Samborskyy M."/>
            <person name="Roman I."/>
        </authorList>
    </citation>
    <scope>NUCLEOTIDE SEQUENCE</scope>
    <source>
        <strain evidence="2">DSM 103496</strain>
    </source>
</reference>
<organism evidence="2 3">
    <name type="scientific">Umezawaea endophytica</name>
    <dbReference type="NCBI Taxonomy" id="1654476"/>
    <lineage>
        <taxon>Bacteria</taxon>
        <taxon>Bacillati</taxon>
        <taxon>Actinomycetota</taxon>
        <taxon>Actinomycetes</taxon>
        <taxon>Pseudonocardiales</taxon>
        <taxon>Pseudonocardiaceae</taxon>
        <taxon>Umezawaea</taxon>
    </lineage>
</organism>
<dbReference type="SMART" id="SM00530">
    <property type="entry name" value="HTH_XRE"/>
    <property type="match status" value="1"/>
</dbReference>
<dbReference type="Proteomes" id="UP001141259">
    <property type="component" value="Unassembled WGS sequence"/>
</dbReference>
<evidence type="ECO:0000313" key="2">
    <source>
        <dbReference type="EMBL" id="MCS7482322.1"/>
    </source>
</evidence>
<name>A0A9X2VU04_9PSEU</name>
<comment type="caution">
    <text evidence="2">The sequence shown here is derived from an EMBL/GenBank/DDBJ whole genome shotgun (WGS) entry which is preliminary data.</text>
</comment>
<sequence length="282" mass="31272">MTEAFRPTAAERAIGRELERWCRSRDLSLVELGRLVGCSNAKLSKLENALWPVAPGDVVAIGMACRIDDDERNALFDQATWTRRQRLLGADTVIFDAARDYIELEFEASLVRTFRIDLIPGLFQTPDYILASARADDPVRAEVTALQQISMRAARQERLTSKDPLRIEAVLTEAVIRTPFGGAKTMKAQLLHLLTLGELSNVTVQVVPFVAGAYPAPASPFNVLSFAHVLHDDVVYTENFQAGRYIESPEERAGYTLRFARLQDLALSPEASLELIAEVVGD</sequence>
<gene>
    <name evidence="2" type="ORF">NZH93_36205</name>
</gene>
<dbReference type="RefSeq" id="WP_259627803.1">
    <property type="nucleotide sequence ID" value="NZ_JANYMP010000023.1"/>
</dbReference>
<dbReference type="CDD" id="cd00093">
    <property type="entry name" value="HTH_XRE"/>
    <property type="match status" value="1"/>
</dbReference>
<evidence type="ECO:0000259" key="1">
    <source>
        <dbReference type="SMART" id="SM00530"/>
    </source>
</evidence>
<proteinExistence type="predicted"/>
<protein>
    <submittedName>
        <fullName evidence="2">Helix-turn-helix domain-containing protein</fullName>
    </submittedName>
</protein>